<reference evidence="1 2" key="1">
    <citation type="submission" date="2019-02" db="EMBL/GenBank/DDBJ databases">
        <title>Sequencing the genomes of 1000 actinobacteria strains.</title>
        <authorList>
            <person name="Klenk H.-P."/>
        </authorList>
    </citation>
    <scope>NUCLEOTIDE SEQUENCE [LARGE SCALE GENOMIC DNA]</scope>
    <source>
        <strain evidence="1 2">DSM 45888</strain>
    </source>
</reference>
<sequence>MTMVRTLVPLNMYVVTYQLAYGRPYSKFEELLLKAINESTDTGGRTSRELGDIFKVHVRLLTEGLVTLIQEGWVAMEQRGSEIYYLVTEQGRATVASGRRPSNLRVRTAHAKIVRERLTGQMARASELPLITVNALRRAANRPVHKEALQPRVIRTKINGGEAERLLPRSDQHQEWVRWIDSAARVSQDLHYLPVRVDLDSGKVLGLPYRWQHLAQMICQEARERREEFEADPAFQAELQRVMQDSTDAVIDDVPTIAHWAAPYAQAFVTCADLTLRGDHGRALGEELLARAEGSVLIVAGNLDEPTAVATKDAAIALRRRGVHCDVLWSCEDEAAVDSIQRRITAIRADDSLPGKVQFNRTRAERVADMIITLTADGPVAAIGAGLFGGAERDGELRPALRLTDPGTAAALARVCAGWWEELPANEGALPAHRWKHLAEQWASEAATAQTPSQTTVGVCCPDNPSVECTGRAIVVVGPQQAAFQANLSAEAGQRYLRTEPDERIDRLVAESAHLPDAVGRLYRVIGGTDGWRTLRRKGDLWSVEVTEAPPPARSQRLLAVNGQWLVTCGDPARSSVAFCVEGHVGERAWVRAMNRS</sequence>
<dbReference type="OrthoDB" id="4295894at2"/>
<keyword evidence="2" id="KW-1185">Reference proteome</keyword>
<proteinExistence type="predicted"/>
<gene>
    <name evidence="1" type="ORF">EV382_0345</name>
</gene>
<protein>
    <submittedName>
        <fullName evidence="1">Uncharacterized protein</fullName>
    </submittedName>
</protein>
<evidence type="ECO:0000313" key="2">
    <source>
        <dbReference type="Proteomes" id="UP000293781"/>
    </source>
</evidence>
<evidence type="ECO:0000313" key="1">
    <source>
        <dbReference type="EMBL" id="RZT77201.1"/>
    </source>
</evidence>
<organism evidence="1 2">
    <name type="scientific">Micromonospora violae</name>
    <dbReference type="NCBI Taxonomy" id="1278207"/>
    <lineage>
        <taxon>Bacteria</taxon>
        <taxon>Bacillati</taxon>
        <taxon>Actinomycetota</taxon>
        <taxon>Actinomycetes</taxon>
        <taxon>Micromonosporales</taxon>
        <taxon>Micromonosporaceae</taxon>
        <taxon>Micromonospora</taxon>
    </lineage>
</organism>
<dbReference type="EMBL" id="SHKK01000001">
    <property type="protein sequence ID" value="RZT77201.1"/>
    <property type="molecule type" value="Genomic_DNA"/>
</dbReference>
<dbReference type="RefSeq" id="WP_130399892.1">
    <property type="nucleotide sequence ID" value="NZ_SHKK01000001.1"/>
</dbReference>
<name>A0A4Q7UB67_9ACTN</name>
<dbReference type="Proteomes" id="UP000293781">
    <property type="component" value="Unassembled WGS sequence"/>
</dbReference>
<comment type="caution">
    <text evidence="1">The sequence shown here is derived from an EMBL/GenBank/DDBJ whole genome shotgun (WGS) entry which is preliminary data.</text>
</comment>
<dbReference type="AlphaFoldDB" id="A0A4Q7UB67"/>
<accession>A0A4Q7UB67</accession>